<name>A0ABP8RXF6_9PSEU</name>
<comment type="caution">
    <text evidence="2">The sequence shown here is derived from an EMBL/GenBank/DDBJ whole genome shotgun (WGS) entry which is preliminary data.</text>
</comment>
<dbReference type="Proteomes" id="UP001501598">
    <property type="component" value="Unassembled WGS sequence"/>
</dbReference>
<sequence>MEGLQKITRWPPYTTPRPSPSRSHTTLVDATLGDARRVANHHRRTRAFPPNIVSIISLHAKGLDHGGDRRAPGRDLYGTKVSQELISKVTQVSVISVPARSATPERMLNKADEVSSRGQVASEASNRQCELFGVDIDT</sequence>
<protein>
    <submittedName>
        <fullName evidence="2">Uncharacterized protein</fullName>
    </submittedName>
</protein>
<evidence type="ECO:0000313" key="2">
    <source>
        <dbReference type="EMBL" id="GAA4551465.1"/>
    </source>
</evidence>
<accession>A0ABP8RXF6</accession>
<reference evidence="3" key="1">
    <citation type="journal article" date="2019" name="Int. J. Syst. Evol. Microbiol.">
        <title>The Global Catalogue of Microorganisms (GCM) 10K type strain sequencing project: providing services to taxonomists for standard genome sequencing and annotation.</title>
        <authorList>
            <consortium name="The Broad Institute Genomics Platform"/>
            <consortium name="The Broad Institute Genome Sequencing Center for Infectious Disease"/>
            <person name="Wu L."/>
            <person name="Ma J."/>
        </authorList>
    </citation>
    <scope>NUCLEOTIDE SEQUENCE [LARGE SCALE GENOMIC DNA]</scope>
    <source>
        <strain evidence="3">JCM 17906</strain>
    </source>
</reference>
<organism evidence="2 3">
    <name type="scientific">Pseudonocardia xishanensis</name>
    <dbReference type="NCBI Taxonomy" id="630995"/>
    <lineage>
        <taxon>Bacteria</taxon>
        <taxon>Bacillati</taxon>
        <taxon>Actinomycetota</taxon>
        <taxon>Actinomycetes</taxon>
        <taxon>Pseudonocardiales</taxon>
        <taxon>Pseudonocardiaceae</taxon>
        <taxon>Pseudonocardia</taxon>
    </lineage>
</organism>
<dbReference type="EMBL" id="BAABGT010000068">
    <property type="protein sequence ID" value="GAA4551465.1"/>
    <property type="molecule type" value="Genomic_DNA"/>
</dbReference>
<feature type="region of interest" description="Disordered" evidence="1">
    <location>
        <begin position="1"/>
        <end position="25"/>
    </location>
</feature>
<proteinExistence type="predicted"/>
<gene>
    <name evidence="2" type="ORF">GCM10023175_43330</name>
</gene>
<evidence type="ECO:0000313" key="3">
    <source>
        <dbReference type="Proteomes" id="UP001501598"/>
    </source>
</evidence>
<evidence type="ECO:0000256" key="1">
    <source>
        <dbReference type="SAM" id="MobiDB-lite"/>
    </source>
</evidence>
<keyword evidence="3" id="KW-1185">Reference proteome</keyword>